<dbReference type="PANTHER" id="PTHR42845:SF1">
    <property type="entry name" value="HYDROGENASE SMALL SUBUNIT"/>
    <property type="match status" value="1"/>
</dbReference>
<dbReference type="Gene3D" id="3.40.50.700">
    <property type="entry name" value="NADH:ubiquinone oxidoreductase-like, 20kDa subunit"/>
    <property type="match status" value="1"/>
</dbReference>
<dbReference type="InterPro" id="IPR006137">
    <property type="entry name" value="NADH_UbQ_OxRdtase-like_20kDa"/>
</dbReference>
<evidence type="ECO:0000256" key="1">
    <source>
        <dbReference type="ARBA" id="ARBA00023002"/>
    </source>
</evidence>
<name>A0A1F5SPC7_9BACT</name>
<sequence length="155" mass="17510">MAKNKKRVAIFSFTCDEGCSIYLIEIFNKKLMEWLEKIELAYFLSVKDKVEIKDFDISLVEGVISTAKDKKEIEKIRAESKILIAMGSCAATGQPSGQRNLFGASEAAEIKTELEANDYLPKCLSIKEAVRVDDEILGCPIDENKFIEVFEKYLI</sequence>
<dbReference type="GO" id="GO:0016491">
    <property type="term" value="F:oxidoreductase activity"/>
    <property type="evidence" value="ECO:0007669"/>
    <property type="project" value="UniProtKB-KW"/>
</dbReference>
<feature type="domain" description="NADH:ubiquinone oxidoreductase-like 20kDa subunit" evidence="2">
    <location>
        <begin position="17"/>
        <end position="152"/>
    </location>
</feature>
<dbReference type="PANTHER" id="PTHR42845">
    <property type="entry name" value="COENZYME F420-REDUCING HYDROGENASE, GAMMA SUBUNIT"/>
    <property type="match status" value="1"/>
</dbReference>
<comment type="caution">
    <text evidence="3">The sequence shown here is derived from an EMBL/GenBank/DDBJ whole genome shotgun (WGS) entry which is preliminary data.</text>
</comment>
<accession>A0A1F5SPC7</accession>
<dbReference type="SUPFAM" id="SSF56770">
    <property type="entry name" value="HydA/Nqo6-like"/>
    <property type="match status" value="1"/>
</dbReference>
<gene>
    <name evidence="3" type="ORF">A2227_05850</name>
</gene>
<keyword evidence="1" id="KW-0560">Oxidoreductase</keyword>
<dbReference type="Proteomes" id="UP000178367">
    <property type="component" value="Unassembled WGS sequence"/>
</dbReference>
<dbReference type="InterPro" id="IPR051349">
    <property type="entry name" value="Hydrogenase_assoc-protein"/>
</dbReference>
<organism evidence="3 4">
    <name type="scientific">Candidatus Falkowbacteria bacterium RIFOXYA2_FULL_47_19</name>
    <dbReference type="NCBI Taxonomy" id="1797994"/>
    <lineage>
        <taxon>Bacteria</taxon>
        <taxon>Candidatus Falkowiibacteriota</taxon>
    </lineage>
</organism>
<proteinExistence type="predicted"/>
<dbReference type="Pfam" id="PF01058">
    <property type="entry name" value="Oxidored_q6"/>
    <property type="match status" value="1"/>
</dbReference>
<dbReference type="InterPro" id="IPR037024">
    <property type="entry name" value="NiFe_Hase_small_N_sf"/>
</dbReference>
<dbReference type="STRING" id="1797994.A2227_05850"/>
<evidence type="ECO:0000259" key="2">
    <source>
        <dbReference type="Pfam" id="PF01058"/>
    </source>
</evidence>
<reference evidence="3 4" key="1">
    <citation type="journal article" date="2016" name="Nat. Commun.">
        <title>Thousands of microbial genomes shed light on interconnected biogeochemical processes in an aquifer system.</title>
        <authorList>
            <person name="Anantharaman K."/>
            <person name="Brown C.T."/>
            <person name="Hug L.A."/>
            <person name="Sharon I."/>
            <person name="Castelle C.J."/>
            <person name="Probst A.J."/>
            <person name="Thomas B.C."/>
            <person name="Singh A."/>
            <person name="Wilkins M.J."/>
            <person name="Karaoz U."/>
            <person name="Brodie E.L."/>
            <person name="Williams K.H."/>
            <person name="Hubbard S.S."/>
            <person name="Banfield J.F."/>
        </authorList>
    </citation>
    <scope>NUCLEOTIDE SEQUENCE [LARGE SCALE GENOMIC DNA]</scope>
</reference>
<protein>
    <recommendedName>
        <fullName evidence="2">NADH:ubiquinone oxidoreductase-like 20kDa subunit domain-containing protein</fullName>
    </recommendedName>
</protein>
<dbReference type="EMBL" id="MFGB01000004">
    <property type="protein sequence ID" value="OGF28081.1"/>
    <property type="molecule type" value="Genomic_DNA"/>
</dbReference>
<evidence type="ECO:0000313" key="4">
    <source>
        <dbReference type="Proteomes" id="UP000178367"/>
    </source>
</evidence>
<dbReference type="GO" id="GO:0051536">
    <property type="term" value="F:iron-sulfur cluster binding"/>
    <property type="evidence" value="ECO:0007669"/>
    <property type="project" value="InterPro"/>
</dbReference>
<evidence type="ECO:0000313" key="3">
    <source>
        <dbReference type="EMBL" id="OGF28081.1"/>
    </source>
</evidence>
<dbReference type="AlphaFoldDB" id="A0A1F5SPC7"/>